<gene>
    <name evidence="3" type="ORF">DRP53_04480</name>
</gene>
<feature type="domain" description="Orc1-like AAA ATPase" evidence="2">
    <location>
        <begin position="30"/>
        <end position="146"/>
    </location>
</feature>
<evidence type="ECO:0000256" key="1">
    <source>
        <dbReference type="PROSITE-ProRule" id="PRU00339"/>
    </source>
</evidence>
<dbReference type="PANTHER" id="PTHR10098">
    <property type="entry name" value="RAPSYN-RELATED"/>
    <property type="match status" value="1"/>
</dbReference>
<organism evidence="3 4">
    <name type="scientific">candidate division WOR-3 bacterium</name>
    <dbReference type="NCBI Taxonomy" id="2052148"/>
    <lineage>
        <taxon>Bacteria</taxon>
        <taxon>Bacteria division WOR-3</taxon>
    </lineage>
</organism>
<dbReference type="Proteomes" id="UP000268469">
    <property type="component" value="Unassembled WGS sequence"/>
</dbReference>
<dbReference type="SMART" id="SM00028">
    <property type="entry name" value="TPR"/>
    <property type="match status" value="4"/>
</dbReference>
<reference evidence="3 4" key="1">
    <citation type="submission" date="2018-06" db="EMBL/GenBank/DDBJ databases">
        <title>Extensive metabolic versatility and redundancy in microbially diverse, dynamic hydrothermal sediments.</title>
        <authorList>
            <person name="Dombrowski N."/>
            <person name="Teske A."/>
            <person name="Baker B.J."/>
        </authorList>
    </citation>
    <scope>NUCLEOTIDE SEQUENCE [LARGE SCALE GENOMIC DNA]</scope>
    <source>
        <strain evidence="3">B36_G15</strain>
    </source>
</reference>
<dbReference type="Gene3D" id="1.25.40.10">
    <property type="entry name" value="Tetratricopeptide repeat domain"/>
    <property type="match status" value="1"/>
</dbReference>
<dbReference type="InterPro" id="IPR011990">
    <property type="entry name" value="TPR-like_helical_dom_sf"/>
</dbReference>
<proteinExistence type="predicted"/>
<accession>A0A660SII3</accession>
<feature type="repeat" description="TPR" evidence="1">
    <location>
        <begin position="508"/>
        <end position="541"/>
    </location>
</feature>
<dbReference type="InterPro" id="IPR041664">
    <property type="entry name" value="AAA_16"/>
</dbReference>
<dbReference type="SUPFAM" id="SSF52540">
    <property type="entry name" value="P-loop containing nucleoside triphosphate hydrolases"/>
    <property type="match status" value="1"/>
</dbReference>
<evidence type="ECO:0000313" key="3">
    <source>
        <dbReference type="EMBL" id="RKX70594.1"/>
    </source>
</evidence>
<dbReference type="Gene3D" id="3.40.50.300">
    <property type="entry name" value="P-loop containing nucleotide triphosphate hydrolases"/>
    <property type="match status" value="1"/>
</dbReference>
<comment type="caution">
    <text evidence="3">The sequence shown here is derived from an EMBL/GenBank/DDBJ whole genome shotgun (WGS) entry which is preliminary data.</text>
</comment>
<dbReference type="SUPFAM" id="SSF48452">
    <property type="entry name" value="TPR-like"/>
    <property type="match status" value="2"/>
</dbReference>
<protein>
    <recommendedName>
        <fullName evidence="2">Orc1-like AAA ATPase domain-containing protein</fullName>
    </recommendedName>
</protein>
<dbReference type="InterPro" id="IPR019734">
    <property type="entry name" value="TPR_rpt"/>
</dbReference>
<evidence type="ECO:0000259" key="2">
    <source>
        <dbReference type="Pfam" id="PF13191"/>
    </source>
</evidence>
<sequence>MRFLFPPPLPKRTLRRKKLIRGIINSLDYPLILITGPVGSGKTTLLTQLYQTGKARFTWLSIRSEDNDLTIFFTGLIRAIGKRSPSVQKELESSISPSQLPGPEELAQLLIQAIDKRVKRRLHLILDDLQNIGEENQTVNEFLNHLILRLPDKLHLIISSERHPSLPIPTFAWERSIYRIGLSDLCFSSEEVRQFLPGVSRDLLIRIIGLTGGYPAALVLIRNLIISRQTGDLPDRIRTETADLLSTRLLSLFPTLQEEVLISSLLPYLDQRIIRAITGSDQPYRLIQRLGSFQLIHPLEGERFIFHQVFQESLQETARRRFSLDRINSIYYRIAEYLKEEGDLETALKYYIEGESLNQALALIETCAPQLLNSGRCQTLLNYLNRFPPSYQSSPLFQLYYATIERFYGNWSKAKEYYLRCRKGLKGGNYLRCLYGLGATYLVLGEPLKTQRLARLGLKKARTGRLRMMFYNLLSTSLYEEGRIRSAILSYRKAIRLADRLGDEGSRGVLYINLGAAYADLGRFDQALKIYRLALNILGSNSPYSALIYTNLGSTHLRRGDLANAEVTLKRGLSLARRFGRRYDQIYLLHHLTDLELKRGNLNQAHQYLKELDRKSRVVSEGHIPALLDYYWAKFFYHQKKHLLARSRIEAALSRRIGRVLRGELKLLKAEILIESGLPHQARSEIEAGLKVFRREGCEYLTACGLLLLARLRPNRLADACRIIRRRGYRSLLLDFIDQAPHLLPQLIRLDPSDLFELATTRTELLYRLIEFGPPRMALTALQRLEAMEDVDISELKRIRPLVKARVREPLTRLIDQLRKRRLVTANLFGGFHGVELRSSLARKILAYLLLKKNHTASAQELTQLFWHQPYYKVRGRLYFTINLIRRLHPRLILRSSGGYRLNTELIESDILRFHELVNLGKARYYHNREEAKRYLEEARRIGEGELLPEFTDPIFDDYRREIEAILRSI</sequence>
<dbReference type="PROSITE" id="PS50005">
    <property type="entry name" value="TPR"/>
    <property type="match status" value="1"/>
</dbReference>
<dbReference type="Pfam" id="PF13181">
    <property type="entry name" value="TPR_8"/>
    <property type="match status" value="1"/>
</dbReference>
<name>A0A660SII3_UNCW3</name>
<dbReference type="InterPro" id="IPR036388">
    <property type="entry name" value="WH-like_DNA-bd_sf"/>
</dbReference>
<dbReference type="Gene3D" id="1.10.10.10">
    <property type="entry name" value="Winged helix-like DNA-binding domain superfamily/Winged helix DNA-binding domain"/>
    <property type="match status" value="1"/>
</dbReference>
<dbReference type="PROSITE" id="PS50293">
    <property type="entry name" value="TPR_REGION"/>
    <property type="match status" value="1"/>
</dbReference>
<dbReference type="Pfam" id="PF13424">
    <property type="entry name" value="TPR_12"/>
    <property type="match status" value="1"/>
</dbReference>
<keyword evidence="1" id="KW-0802">TPR repeat</keyword>
<dbReference type="InterPro" id="IPR027417">
    <property type="entry name" value="P-loop_NTPase"/>
</dbReference>
<dbReference type="PRINTS" id="PR00364">
    <property type="entry name" value="DISEASERSIST"/>
</dbReference>
<dbReference type="EMBL" id="QNBE01000034">
    <property type="protein sequence ID" value="RKX70594.1"/>
    <property type="molecule type" value="Genomic_DNA"/>
</dbReference>
<dbReference type="AlphaFoldDB" id="A0A660SII3"/>
<evidence type="ECO:0000313" key="4">
    <source>
        <dbReference type="Proteomes" id="UP000268469"/>
    </source>
</evidence>
<dbReference type="Pfam" id="PF13191">
    <property type="entry name" value="AAA_16"/>
    <property type="match status" value="1"/>
</dbReference>